<keyword evidence="1" id="KW-0472">Membrane</keyword>
<keyword evidence="1" id="KW-0812">Transmembrane</keyword>
<evidence type="ECO:0000313" key="3">
    <source>
        <dbReference type="Proteomes" id="UP000182444"/>
    </source>
</evidence>
<organism evidence="2 3">
    <name type="scientific">Yarrowia lipolytica</name>
    <name type="common">Candida lipolytica</name>
    <dbReference type="NCBI Taxonomy" id="4952"/>
    <lineage>
        <taxon>Eukaryota</taxon>
        <taxon>Fungi</taxon>
        <taxon>Dikarya</taxon>
        <taxon>Ascomycota</taxon>
        <taxon>Saccharomycotina</taxon>
        <taxon>Dipodascomycetes</taxon>
        <taxon>Dipodascales</taxon>
        <taxon>Dipodascales incertae sedis</taxon>
        <taxon>Yarrowia</taxon>
    </lineage>
</organism>
<gene>
    <name evidence="2" type="ORF">YALI1_B10782g</name>
</gene>
<dbReference type="AlphaFoldDB" id="A0A1D8N6Y8"/>
<dbReference type="RefSeq" id="XP_068138140.1">
    <property type="nucleotide sequence ID" value="XM_068282039.1"/>
</dbReference>
<sequence>MSHRLSSSHPKSSMSISSTFPIYNTTLYMPPILLLQPDRFSLNGNTSFTNNKSEATDIFSEPTLPCSLPRMVLLSFYYTTLVVLPLLVATNKNQHNFHNVPSITKQMPPPHSPYRANRSDTSPINHFSGLHKRVPRSVFGSAGETLIPVSPSCMLDRRLAFILCMFDRSGRWSRPGSWGSPRSG</sequence>
<accession>A0A1D8N6Y8</accession>
<evidence type="ECO:0000313" key="2">
    <source>
        <dbReference type="EMBL" id="AOW01396.1"/>
    </source>
</evidence>
<dbReference type="GeneID" id="94582694"/>
<name>A0A1D8N6Y8_YARLL</name>
<reference evidence="2 3" key="1">
    <citation type="journal article" date="2016" name="PLoS ONE">
        <title>Sequence Assembly of Yarrowia lipolytica Strain W29/CLIB89 Shows Transposable Element Diversity.</title>
        <authorList>
            <person name="Magnan C."/>
            <person name="Yu J."/>
            <person name="Chang I."/>
            <person name="Jahn E."/>
            <person name="Kanomata Y."/>
            <person name="Wu J."/>
            <person name="Zeller M."/>
            <person name="Oakes M."/>
            <person name="Baldi P."/>
            <person name="Sandmeyer S."/>
        </authorList>
    </citation>
    <scope>NUCLEOTIDE SEQUENCE [LARGE SCALE GENOMIC DNA]</scope>
    <source>
        <strain evidence="3">CLIB89(W29)</strain>
    </source>
</reference>
<dbReference type="VEuPathDB" id="FungiDB:YALI1_B10782g"/>
<feature type="transmembrane region" description="Helical" evidence="1">
    <location>
        <begin position="71"/>
        <end position="89"/>
    </location>
</feature>
<keyword evidence="1" id="KW-1133">Transmembrane helix</keyword>
<proteinExistence type="predicted"/>
<dbReference type="EMBL" id="CP017554">
    <property type="protein sequence ID" value="AOW01396.1"/>
    <property type="molecule type" value="Genomic_DNA"/>
</dbReference>
<evidence type="ECO:0000256" key="1">
    <source>
        <dbReference type="SAM" id="Phobius"/>
    </source>
</evidence>
<protein>
    <submittedName>
        <fullName evidence="2">Uncharacterized protein</fullName>
    </submittedName>
</protein>
<dbReference type="Proteomes" id="UP000182444">
    <property type="component" value="Chromosome 1B"/>
</dbReference>